<keyword evidence="2" id="KW-0812">Transmembrane</keyword>
<keyword evidence="2" id="KW-1133">Transmembrane helix</keyword>
<feature type="region of interest" description="Disordered" evidence="1">
    <location>
        <begin position="231"/>
        <end position="256"/>
    </location>
</feature>
<name>A0AB34I0B6_ESCRO</name>
<evidence type="ECO:0000256" key="2">
    <source>
        <dbReference type="SAM" id="Phobius"/>
    </source>
</evidence>
<feature type="region of interest" description="Disordered" evidence="1">
    <location>
        <begin position="59"/>
        <end position="125"/>
    </location>
</feature>
<sequence>MLNVDTDLRITDCLTFKTMQAHVGYPEFCWGRAVWNPVDFAENPISNAGGVPPPAPLAAPATVRQSPASSVRVPRSKPSGATAVRPPKRRGGGISGTWRGPARPMPRSGVCSAKGAAAAPGRPSLAPGYPPARRLGLAARQEQRGGRAGRAARRAADKATAEAVDRARAHCRGARFGGRGSVQSSLFDGISVYRVYTLISTCFLLLLLLLRDLLLLLLLFLLRNFAPAVRSATAQPGKDAGRRRAAGGGSPVRFPRLPAEPRARRAMARRPRHSGHGSSCRARKLQRAWVWAPLQHPRPGLAGRGAAPRHGRVPEKKGGDLGGRWLPKPRPGPGRAGQGCCPLSGFTFALGT</sequence>
<feature type="transmembrane region" description="Helical" evidence="2">
    <location>
        <begin position="195"/>
        <end position="222"/>
    </location>
</feature>
<keyword evidence="2" id="KW-0472">Membrane</keyword>
<gene>
    <name evidence="3" type="ORF">J1605_017584</name>
</gene>
<proteinExistence type="predicted"/>
<evidence type="ECO:0000313" key="3">
    <source>
        <dbReference type="EMBL" id="KAJ8797356.1"/>
    </source>
</evidence>
<reference evidence="3 4" key="1">
    <citation type="submission" date="2022-11" db="EMBL/GenBank/DDBJ databases">
        <title>Whole genome sequence of Eschrichtius robustus ER-17-0199.</title>
        <authorList>
            <person name="Bruniche-Olsen A."/>
            <person name="Black A.N."/>
            <person name="Fields C.J."/>
            <person name="Walden K."/>
            <person name="Dewoody J.A."/>
        </authorList>
    </citation>
    <scope>NUCLEOTIDE SEQUENCE [LARGE SCALE GENOMIC DNA]</scope>
    <source>
        <strain evidence="3">ER-17-0199</strain>
        <tissue evidence="3">Blubber</tissue>
    </source>
</reference>
<keyword evidence="4" id="KW-1185">Reference proteome</keyword>
<dbReference type="AlphaFoldDB" id="A0AB34I0B6"/>
<comment type="caution">
    <text evidence="3">The sequence shown here is derived from an EMBL/GenBank/DDBJ whole genome shotgun (WGS) entry which is preliminary data.</text>
</comment>
<dbReference type="Proteomes" id="UP001159641">
    <property type="component" value="Unassembled WGS sequence"/>
</dbReference>
<accession>A0AB34I0B6</accession>
<protein>
    <submittedName>
        <fullName evidence="3">Uncharacterized protein</fullName>
    </submittedName>
</protein>
<organism evidence="3 4">
    <name type="scientific">Eschrichtius robustus</name>
    <name type="common">California gray whale</name>
    <name type="synonym">Eschrichtius gibbosus</name>
    <dbReference type="NCBI Taxonomy" id="9764"/>
    <lineage>
        <taxon>Eukaryota</taxon>
        <taxon>Metazoa</taxon>
        <taxon>Chordata</taxon>
        <taxon>Craniata</taxon>
        <taxon>Vertebrata</taxon>
        <taxon>Euteleostomi</taxon>
        <taxon>Mammalia</taxon>
        <taxon>Eutheria</taxon>
        <taxon>Laurasiatheria</taxon>
        <taxon>Artiodactyla</taxon>
        <taxon>Whippomorpha</taxon>
        <taxon>Cetacea</taxon>
        <taxon>Mysticeti</taxon>
        <taxon>Eschrichtiidae</taxon>
        <taxon>Eschrichtius</taxon>
    </lineage>
</organism>
<feature type="region of interest" description="Disordered" evidence="1">
    <location>
        <begin position="300"/>
        <end position="340"/>
    </location>
</feature>
<dbReference type="EMBL" id="JAIQCJ010000254">
    <property type="protein sequence ID" value="KAJ8797356.1"/>
    <property type="molecule type" value="Genomic_DNA"/>
</dbReference>
<evidence type="ECO:0000256" key="1">
    <source>
        <dbReference type="SAM" id="MobiDB-lite"/>
    </source>
</evidence>
<evidence type="ECO:0000313" key="4">
    <source>
        <dbReference type="Proteomes" id="UP001159641"/>
    </source>
</evidence>